<evidence type="ECO:0000259" key="4">
    <source>
        <dbReference type="Pfam" id="PF00750"/>
    </source>
</evidence>
<evidence type="ECO:0000313" key="5">
    <source>
        <dbReference type="EMBL" id="CAL1283277.1"/>
    </source>
</evidence>
<dbReference type="Proteomes" id="UP001497382">
    <property type="component" value="Unassembled WGS sequence"/>
</dbReference>
<sequence length="359" mass="42144">MASVFRRRITGHVMSTFKQFLKKEEKGVFYDSLPLSMKLNQPKFLPPQFEITWKDVLKLKPELQERIHLNTVMTYLKNQEFPTFDGITDIFTDPVNHEKLVFTVDQELFSNSIILDIIRNIDKIPVHSTFFRNIPPEDVIVEYSSPNVAKPFHFGHFRSTIIGNYIANLCKFVGHKVTRLNYVGDWGLQYGILAVGFNKFGCEELLQKDPLNHLFEVYKRANEENDNNPTFKEEAKMYFKKMEEGNPEILAVWEKLRDLSLKEMQITYKRLNVHFDEIHGESMYADKVDEIYDILLKQNFVTCNEDGSIEAFINDENGNAEKAVLRKNDGTSLYLTRDIAAAIDRWKKYHFDSMFYVYR</sequence>
<keyword evidence="3" id="KW-0547">Nucleotide-binding</keyword>
<evidence type="ECO:0000256" key="3">
    <source>
        <dbReference type="RuleBase" id="RU363038"/>
    </source>
</evidence>
<keyword evidence="6" id="KW-1185">Reference proteome</keyword>
<keyword evidence="3" id="KW-0648">Protein biosynthesis</keyword>
<dbReference type="AlphaFoldDB" id="A0AAV2AHV1"/>
<dbReference type="InterPro" id="IPR014729">
    <property type="entry name" value="Rossmann-like_a/b/a_fold"/>
</dbReference>
<accession>A0AAV2AHV1</accession>
<dbReference type="GO" id="GO:0005524">
    <property type="term" value="F:ATP binding"/>
    <property type="evidence" value="ECO:0007669"/>
    <property type="project" value="UniProtKB-KW"/>
</dbReference>
<evidence type="ECO:0000313" key="6">
    <source>
        <dbReference type="Proteomes" id="UP001497382"/>
    </source>
</evidence>
<organism evidence="5 6">
    <name type="scientific">Larinioides sclopetarius</name>
    <dbReference type="NCBI Taxonomy" id="280406"/>
    <lineage>
        <taxon>Eukaryota</taxon>
        <taxon>Metazoa</taxon>
        <taxon>Ecdysozoa</taxon>
        <taxon>Arthropoda</taxon>
        <taxon>Chelicerata</taxon>
        <taxon>Arachnida</taxon>
        <taxon>Araneae</taxon>
        <taxon>Araneomorphae</taxon>
        <taxon>Entelegynae</taxon>
        <taxon>Araneoidea</taxon>
        <taxon>Araneidae</taxon>
        <taxon>Larinioides</taxon>
    </lineage>
</organism>
<gene>
    <name evidence="5" type="ORF">LARSCL_LOCUS12497</name>
</gene>
<proteinExistence type="inferred from homology"/>
<protein>
    <recommendedName>
        <fullName evidence="1">Probable arginine--tRNA ligase, mitochondrial</fullName>
    </recommendedName>
</protein>
<comment type="similarity">
    <text evidence="3">Belongs to the class-I aminoacyl-tRNA synthetase family.</text>
</comment>
<comment type="caution">
    <text evidence="5">The sequence shown here is derived from an EMBL/GenBank/DDBJ whole genome shotgun (WGS) entry which is preliminary data.</text>
</comment>
<keyword evidence="3" id="KW-0030">Aminoacyl-tRNA synthetase</keyword>
<dbReference type="InterPro" id="IPR035684">
    <property type="entry name" value="ArgRS_core"/>
</dbReference>
<dbReference type="PANTHER" id="PTHR11956:SF11">
    <property type="entry name" value="ARGININE--TRNA LIGASE, MITOCHONDRIAL-RELATED"/>
    <property type="match status" value="1"/>
</dbReference>
<dbReference type="EMBL" id="CAXIEN010000166">
    <property type="protein sequence ID" value="CAL1283277.1"/>
    <property type="molecule type" value="Genomic_DNA"/>
</dbReference>
<dbReference type="GO" id="GO:0004814">
    <property type="term" value="F:arginine-tRNA ligase activity"/>
    <property type="evidence" value="ECO:0007669"/>
    <property type="project" value="InterPro"/>
</dbReference>
<keyword evidence="3" id="KW-0436">Ligase</keyword>
<dbReference type="SUPFAM" id="SSF52374">
    <property type="entry name" value="Nucleotidylyl transferase"/>
    <property type="match status" value="1"/>
</dbReference>
<dbReference type="GO" id="GO:0005739">
    <property type="term" value="C:mitochondrion"/>
    <property type="evidence" value="ECO:0007669"/>
    <property type="project" value="TreeGrafter"/>
</dbReference>
<dbReference type="PANTHER" id="PTHR11956">
    <property type="entry name" value="ARGINYL-TRNA SYNTHETASE"/>
    <property type="match status" value="1"/>
</dbReference>
<dbReference type="InterPro" id="IPR001278">
    <property type="entry name" value="Arg-tRNA-ligase"/>
</dbReference>
<dbReference type="Gene3D" id="3.40.50.620">
    <property type="entry name" value="HUPs"/>
    <property type="match status" value="1"/>
</dbReference>
<name>A0AAV2AHV1_9ARAC</name>
<keyword evidence="3" id="KW-0067">ATP-binding</keyword>
<feature type="domain" description="Arginyl-tRNA synthetase catalytic core" evidence="4">
    <location>
        <begin position="138"/>
        <end position="357"/>
    </location>
</feature>
<dbReference type="GO" id="GO:0032543">
    <property type="term" value="P:mitochondrial translation"/>
    <property type="evidence" value="ECO:0007669"/>
    <property type="project" value="TreeGrafter"/>
</dbReference>
<evidence type="ECO:0000256" key="2">
    <source>
        <dbReference type="ARBA" id="ARBA00049595"/>
    </source>
</evidence>
<dbReference type="Pfam" id="PF00750">
    <property type="entry name" value="tRNA-synt_1d"/>
    <property type="match status" value="1"/>
</dbReference>
<dbReference type="GO" id="GO:0006420">
    <property type="term" value="P:arginyl-tRNA aminoacylation"/>
    <property type="evidence" value="ECO:0007669"/>
    <property type="project" value="InterPro"/>
</dbReference>
<comment type="function">
    <text evidence="2">Catalyzes the attachment of arginine to tRNA(Arg) in a two-step reaction: arginine is first activated by ATP to form Arg-AMP and then transferred to the acceptor end of tRNA(Arg).</text>
</comment>
<evidence type="ECO:0000256" key="1">
    <source>
        <dbReference type="ARBA" id="ARBA00039495"/>
    </source>
</evidence>
<dbReference type="PRINTS" id="PR01038">
    <property type="entry name" value="TRNASYNTHARG"/>
</dbReference>
<reference evidence="5 6" key="1">
    <citation type="submission" date="2024-04" db="EMBL/GenBank/DDBJ databases">
        <authorList>
            <person name="Rising A."/>
            <person name="Reimegard J."/>
            <person name="Sonavane S."/>
            <person name="Akerstrom W."/>
            <person name="Nylinder S."/>
            <person name="Hedman E."/>
            <person name="Kallberg Y."/>
        </authorList>
    </citation>
    <scope>NUCLEOTIDE SEQUENCE [LARGE SCALE GENOMIC DNA]</scope>
</reference>